<gene>
    <name evidence="2" type="ORF">NCTC12961_02351</name>
</gene>
<evidence type="ECO:0000313" key="2">
    <source>
        <dbReference type="EMBL" id="SQI37418.1"/>
    </source>
</evidence>
<accession>A0A2X4UP47</accession>
<protein>
    <submittedName>
        <fullName evidence="2">Uncharacterized protein</fullName>
    </submittedName>
</protein>
<sequence>MADHETALGLSVEFAAVHDAADYGHWAEYVNAQGGPFVRRDDLIVRSYYEPAEATNDYGERRDPDTGVFSPPVGMDTPIITRTKEWKFVTARAVDLAVDLKGAPAPSRSSVNNCTVQPKRLRTKQVQEPPPSSKNLDFERITDKERRLLLRRIRNAPPEPVKNPFMVVAEGFALPGEGLDLPPIRSVLPDTASNKRWWEQVRHEQEQRALTYFSLEDGQETENHRPSTTSVGINTVKRPLSKLERQIGSFAESIGFSLDACILKSVAKGATVTIDGQRYRARADGCLYQQSTPAATTALTRLTALWHRQIPEQTRLVGDHLRKEAIKQKSEE</sequence>
<evidence type="ECO:0000313" key="3">
    <source>
        <dbReference type="Proteomes" id="UP000248897"/>
    </source>
</evidence>
<dbReference type="AlphaFoldDB" id="A0A2X4UP47"/>
<name>A0A2X4UP47_SERPL</name>
<reference evidence="2 3" key="1">
    <citation type="submission" date="2018-06" db="EMBL/GenBank/DDBJ databases">
        <authorList>
            <consortium name="Pathogen Informatics"/>
            <person name="Doyle S."/>
        </authorList>
    </citation>
    <scope>NUCLEOTIDE SEQUENCE [LARGE SCALE GENOMIC DNA]</scope>
    <source>
        <strain evidence="2 3">NCTC12961</strain>
    </source>
</reference>
<feature type="region of interest" description="Disordered" evidence="1">
    <location>
        <begin position="55"/>
        <end position="74"/>
    </location>
</feature>
<dbReference type="EMBL" id="LS483469">
    <property type="protein sequence ID" value="SQI37418.1"/>
    <property type="molecule type" value="Genomic_DNA"/>
</dbReference>
<organism evidence="2 3">
    <name type="scientific">Serratia plymuthica</name>
    <dbReference type="NCBI Taxonomy" id="82996"/>
    <lineage>
        <taxon>Bacteria</taxon>
        <taxon>Pseudomonadati</taxon>
        <taxon>Pseudomonadota</taxon>
        <taxon>Gammaproteobacteria</taxon>
        <taxon>Enterobacterales</taxon>
        <taxon>Yersiniaceae</taxon>
        <taxon>Serratia</taxon>
    </lineage>
</organism>
<evidence type="ECO:0000256" key="1">
    <source>
        <dbReference type="SAM" id="MobiDB-lite"/>
    </source>
</evidence>
<proteinExistence type="predicted"/>
<dbReference type="Proteomes" id="UP000248897">
    <property type="component" value="Chromosome 1"/>
</dbReference>